<evidence type="ECO:0000313" key="2">
    <source>
        <dbReference type="Proteomes" id="UP000071561"/>
    </source>
</evidence>
<dbReference type="AlphaFoldDB" id="A0A127VDC4"/>
<dbReference type="OrthoDB" id="975810at2"/>
<organism evidence="1 2">
    <name type="scientific">Pedobacter cryoconitis</name>
    <dbReference type="NCBI Taxonomy" id="188932"/>
    <lineage>
        <taxon>Bacteria</taxon>
        <taxon>Pseudomonadati</taxon>
        <taxon>Bacteroidota</taxon>
        <taxon>Sphingobacteriia</taxon>
        <taxon>Sphingobacteriales</taxon>
        <taxon>Sphingobacteriaceae</taxon>
        <taxon>Pedobacter</taxon>
    </lineage>
</organism>
<gene>
    <name evidence="1" type="ORF">AY601_2327</name>
</gene>
<dbReference type="EMBL" id="CP014504">
    <property type="protein sequence ID" value="AMP99221.1"/>
    <property type="molecule type" value="Genomic_DNA"/>
</dbReference>
<reference evidence="1 2" key="1">
    <citation type="submission" date="2016-03" db="EMBL/GenBank/DDBJ databases">
        <title>Complete genome sequence of Pedobacter cryoconitis PAMC 27485.</title>
        <authorList>
            <person name="Lee J."/>
            <person name="Kim O.-S."/>
        </authorList>
    </citation>
    <scope>NUCLEOTIDE SEQUENCE [LARGE SCALE GENOMIC DNA]</scope>
    <source>
        <strain evidence="1 2">PAMC 27485</strain>
    </source>
</reference>
<sequence length="299" mass="32459">MNTNLKPLLIALIGAAVFAGCKKDVNETHALTTGKETTAVNSKFISRVFEYLPAPGQFINESLGSLAGAQRIIGDVSQTGMISLGGYGGYIVFGFDHSILNKQGYDLAIYGNPLGPVLQWSEPGIVMVSQDVNGNGLPDDAWYELAGSEYNAVGTIKNYQITYTNPNATANVNWTDNQGGSGQVQVNQFHRHNYYPLFAPNQTSTTFTGTKLKSTWGMQGDIYVNRAFSYGYTDSWSTGDNFETNQYNSFDLSWAVNSAGQPVTLAKIDFVKVYTGQNEKGNTMLGEISTEVRGAADLN</sequence>
<protein>
    <submittedName>
        <fullName evidence="1">PKD domain-containing protein</fullName>
    </submittedName>
</protein>
<accession>A0A127VDC4</accession>
<evidence type="ECO:0000313" key="1">
    <source>
        <dbReference type="EMBL" id="AMP99221.1"/>
    </source>
</evidence>
<proteinExistence type="predicted"/>
<dbReference type="PROSITE" id="PS51257">
    <property type="entry name" value="PROKAR_LIPOPROTEIN"/>
    <property type="match status" value="1"/>
</dbReference>
<dbReference type="KEGG" id="pcm:AY601_2327"/>
<dbReference type="RefSeq" id="WP_068400900.1">
    <property type="nucleotide sequence ID" value="NZ_CP014504.1"/>
</dbReference>
<keyword evidence="2" id="KW-1185">Reference proteome</keyword>
<name>A0A127VDC4_9SPHI</name>
<dbReference type="PATRIC" id="fig|188932.3.peg.2436"/>
<dbReference type="Proteomes" id="UP000071561">
    <property type="component" value="Chromosome"/>
</dbReference>